<dbReference type="EMBL" id="JAAFYZ010000002">
    <property type="protein sequence ID" value="MBS2545292.1"/>
    <property type="molecule type" value="Genomic_DNA"/>
</dbReference>
<organism evidence="1 2">
    <name type="scientific">Catenulispora pinistramenti</name>
    <dbReference type="NCBI Taxonomy" id="2705254"/>
    <lineage>
        <taxon>Bacteria</taxon>
        <taxon>Bacillati</taxon>
        <taxon>Actinomycetota</taxon>
        <taxon>Actinomycetes</taxon>
        <taxon>Catenulisporales</taxon>
        <taxon>Catenulisporaceae</taxon>
        <taxon>Catenulispora</taxon>
    </lineage>
</organism>
<dbReference type="InterPro" id="IPR025680">
    <property type="entry name" value="DddI"/>
</dbReference>
<reference evidence="1 2" key="1">
    <citation type="submission" date="2020-02" db="EMBL/GenBank/DDBJ databases">
        <title>Acidophilic actinobacteria isolated from forest soil.</title>
        <authorList>
            <person name="Golinska P."/>
        </authorList>
    </citation>
    <scope>NUCLEOTIDE SEQUENCE [LARGE SCALE GENOMIC DNA]</scope>
    <source>
        <strain evidence="1 2">NL8</strain>
    </source>
</reference>
<accession>A0ABS5KGB8</accession>
<dbReference type="RefSeq" id="WP_212006962.1">
    <property type="nucleotide sequence ID" value="NZ_JAAFYZ010000002.1"/>
</dbReference>
<evidence type="ECO:0008006" key="3">
    <source>
        <dbReference type="Google" id="ProtNLM"/>
    </source>
</evidence>
<dbReference type="Pfam" id="PF14430">
    <property type="entry name" value="Imm1"/>
    <property type="match status" value="1"/>
</dbReference>
<sequence>MMQHRVEARYRRDHGKEPVILTTSEDVDTLIESLLTGPAYHNMAQLHSLERSLLPSGYPDHELLIGVNRDRPVGVLAFMDADSGNLVTQGSSNGQSEAAYLIMGQLTEFPDRSEVPIELVRQAVKEFVDSGGQRPLSVQWQVPEVW</sequence>
<comment type="caution">
    <text evidence="1">The sequence shown here is derived from an EMBL/GenBank/DDBJ whole genome shotgun (WGS) entry which is preliminary data.</text>
</comment>
<protein>
    <recommendedName>
        <fullName evidence="3">Immunity protein Imm1</fullName>
    </recommendedName>
</protein>
<keyword evidence="2" id="KW-1185">Reference proteome</keyword>
<gene>
    <name evidence="1" type="ORF">KGQ19_00270</name>
</gene>
<name>A0ABS5KGB8_9ACTN</name>
<evidence type="ECO:0000313" key="1">
    <source>
        <dbReference type="EMBL" id="MBS2545292.1"/>
    </source>
</evidence>
<proteinExistence type="predicted"/>
<evidence type="ECO:0000313" key="2">
    <source>
        <dbReference type="Proteomes" id="UP000730482"/>
    </source>
</evidence>
<dbReference type="Proteomes" id="UP000730482">
    <property type="component" value="Unassembled WGS sequence"/>
</dbReference>